<dbReference type="Proteomes" id="UP000648187">
    <property type="component" value="Unassembled WGS sequence"/>
</dbReference>
<evidence type="ECO:0000256" key="4">
    <source>
        <dbReference type="ARBA" id="ARBA00022801"/>
    </source>
</evidence>
<keyword evidence="4" id="KW-0378">Hydrolase</keyword>
<dbReference type="PROSITE" id="PS00523">
    <property type="entry name" value="SULFATASE_1"/>
    <property type="match status" value="1"/>
</dbReference>
<comment type="cofactor">
    <cofactor evidence="1">
        <name>Ca(2+)</name>
        <dbReference type="ChEBI" id="CHEBI:29108"/>
    </cofactor>
</comment>
<evidence type="ECO:0000256" key="5">
    <source>
        <dbReference type="ARBA" id="ARBA00023180"/>
    </source>
</evidence>
<dbReference type="Gene3D" id="3.40.720.10">
    <property type="entry name" value="Alkaline Phosphatase, subunit A"/>
    <property type="match status" value="1"/>
</dbReference>
<proteinExistence type="inferred from homology"/>
<feature type="domain" description="Sulfatase N-terminal" evidence="7">
    <location>
        <begin position="31"/>
        <end position="337"/>
    </location>
</feature>
<evidence type="ECO:0000313" key="8">
    <source>
        <dbReference type="EMBL" id="KAF9410380.1"/>
    </source>
</evidence>
<dbReference type="SUPFAM" id="SSF53649">
    <property type="entry name" value="Alkaline phosphatase-like"/>
    <property type="match status" value="1"/>
</dbReference>
<comment type="caution">
    <text evidence="8">The sequence shown here is derived from an EMBL/GenBank/DDBJ whole genome shotgun (WGS) entry which is preliminary data.</text>
</comment>
<dbReference type="PANTHER" id="PTHR43108">
    <property type="entry name" value="N-ACETYLGLUCOSAMINE-6-SULFATASE FAMILY MEMBER"/>
    <property type="match status" value="1"/>
</dbReference>
<evidence type="ECO:0000256" key="3">
    <source>
        <dbReference type="ARBA" id="ARBA00022729"/>
    </source>
</evidence>
<dbReference type="Pfam" id="PF00884">
    <property type="entry name" value="Sulfatase"/>
    <property type="match status" value="1"/>
</dbReference>
<sequence>MAYKTSTVYNLIICFFITDTVLSDKAATSGNVLILLADDGGFELGAYMNKICQTPNIDALAKRGVVFNNAFTSVSSCSPSRAALLTGTPSHQNGMYGLHRTVHHFNSFDTVTSLPNLLSAHNVTTGIIGKKDVGPAAQYKFDYEQTEENNRVNQVGRNITHIKLLTREFLAKANRDQKPFLLYISFHDPHRCGHTDPQFGPFCERFGSGEEGMGLIPDWHPIYYQWEQVQLPYFIQDTEAARRDIAAQYTTISRLDQGVGLVLQELQSAGHADDTLVIYSSDNGIPFPSGRTNMYDPGLREPLIISSPRPRSRKNEASFAMVSLLDVMPTVLDWFGIPFPQETNDISQTDTAKSLLPILEKEPPYSEDDAVFASQTHHEVTMYYPMRAVRTRRYKLIHNLNFGMPFPIDQDLYDLLNRTASKQPLPWYKTLEQYYYRPQWELYDIRADPAETRNLHGKYMGRTSDKLAPCRRANRVVARRQAGAGARGGGAARALAALAARVGRPLAVRARRRAGARARRRARLPSAAASLAHSAPTRAFILLVLRSHV</sequence>
<reference evidence="8" key="1">
    <citation type="submission" date="2020-08" db="EMBL/GenBank/DDBJ databases">
        <title>Spodoptera exigua strain:BAW_Kor-Di-RS1 Genome sequencing and assembly.</title>
        <authorList>
            <person name="Kim J."/>
            <person name="Nam H.Y."/>
            <person name="Kwon M."/>
            <person name="Choi J.H."/>
            <person name="Cho S.R."/>
            <person name="Kim G.-H."/>
        </authorList>
    </citation>
    <scope>NUCLEOTIDE SEQUENCE</scope>
    <source>
        <strain evidence="8">BAW_Kor-Di-RS1</strain>
        <tissue evidence="8">Whole-body</tissue>
    </source>
</reference>
<evidence type="ECO:0000259" key="7">
    <source>
        <dbReference type="Pfam" id="PF00884"/>
    </source>
</evidence>
<dbReference type="GO" id="GO:0016250">
    <property type="term" value="F:N-sulfoglucosamine sulfohydrolase activity"/>
    <property type="evidence" value="ECO:0007669"/>
    <property type="project" value="TreeGrafter"/>
</dbReference>
<keyword evidence="5" id="KW-0325">Glycoprotein</keyword>
<keyword evidence="9" id="KW-1185">Reference proteome</keyword>
<accession>A0A835L5J9</accession>
<dbReference type="InterPro" id="IPR017850">
    <property type="entry name" value="Alkaline_phosphatase_core_sf"/>
</dbReference>
<comment type="similarity">
    <text evidence="2">Belongs to the sulfatase family.</text>
</comment>
<evidence type="ECO:0000256" key="2">
    <source>
        <dbReference type="ARBA" id="ARBA00008779"/>
    </source>
</evidence>
<evidence type="ECO:0000313" key="9">
    <source>
        <dbReference type="Proteomes" id="UP000648187"/>
    </source>
</evidence>
<dbReference type="InterPro" id="IPR000917">
    <property type="entry name" value="Sulfatase_N"/>
</dbReference>
<evidence type="ECO:0000256" key="1">
    <source>
        <dbReference type="ARBA" id="ARBA00001913"/>
    </source>
</evidence>
<dbReference type="AlphaFoldDB" id="A0A835L5J9"/>
<gene>
    <name evidence="8" type="ORF">HW555_010506</name>
</gene>
<protein>
    <recommendedName>
        <fullName evidence="7">Sulfatase N-terminal domain-containing protein</fullName>
    </recommendedName>
</protein>
<dbReference type="PANTHER" id="PTHR43108:SF6">
    <property type="entry name" value="N-SULPHOGLUCOSAMINE SULPHOHYDROLASE"/>
    <property type="match status" value="1"/>
</dbReference>
<evidence type="ECO:0000256" key="6">
    <source>
        <dbReference type="SAM" id="SignalP"/>
    </source>
</evidence>
<feature type="signal peptide" evidence="6">
    <location>
        <begin position="1"/>
        <end position="23"/>
    </location>
</feature>
<dbReference type="EMBL" id="JACKWZ010000265">
    <property type="protein sequence ID" value="KAF9410380.1"/>
    <property type="molecule type" value="Genomic_DNA"/>
</dbReference>
<dbReference type="GO" id="GO:0030200">
    <property type="term" value="P:heparan sulfate proteoglycan catabolic process"/>
    <property type="evidence" value="ECO:0007669"/>
    <property type="project" value="TreeGrafter"/>
</dbReference>
<feature type="chain" id="PRO_5032946122" description="Sulfatase N-terminal domain-containing protein" evidence="6">
    <location>
        <begin position="24"/>
        <end position="549"/>
    </location>
</feature>
<keyword evidence="3 6" id="KW-0732">Signal</keyword>
<organism evidence="8 9">
    <name type="scientific">Spodoptera exigua</name>
    <name type="common">Beet armyworm</name>
    <name type="synonym">Noctua fulgens</name>
    <dbReference type="NCBI Taxonomy" id="7107"/>
    <lineage>
        <taxon>Eukaryota</taxon>
        <taxon>Metazoa</taxon>
        <taxon>Ecdysozoa</taxon>
        <taxon>Arthropoda</taxon>
        <taxon>Hexapoda</taxon>
        <taxon>Insecta</taxon>
        <taxon>Pterygota</taxon>
        <taxon>Neoptera</taxon>
        <taxon>Endopterygota</taxon>
        <taxon>Lepidoptera</taxon>
        <taxon>Glossata</taxon>
        <taxon>Ditrysia</taxon>
        <taxon>Noctuoidea</taxon>
        <taxon>Noctuidae</taxon>
        <taxon>Amphipyrinae</taxon>
        <taxon>Spodoptera</taxon>
    </lineage>
</organism>
<dbReference type="GO" id="GO:0006027">
    <property type="term" value="P:glycosaminoglycan catabolic process"/>
    <property type="evidence" value="ECO:0007669"/>
    <property type="project" value="TreeGrafter"/>
</dbReference>
<dbReference type="CDD" id="cd16027">
    <property type="entry name" value="SGSH"/>
    <property type="match status" value="1"/>
</dbReference>
<dbReference type="InterPro" id="IPR024607">
    <property type="entry name" value="Sulfatase_CS"/>
</dbReference>
<name>A0A835L5J9_SPOEX</name>